<dbReference type="EMBL" id="ML170196">
    <property type="protein sequence ID" value="TDL19508.1"/>
    <property type="molecule type" value="Genomic_DNA"/>
</dbReference>
<evidence type="ECO:0000313" key="2">
    <source>
        <dbReference type="Proteomes" id="UP000294933"/>
    </source>
</evidence>
<dbReference type="Proteomes" id="UP000294933">
    <property type="component" value="Unassembled WGS sequence"/>
</dbReference>
<organism evidence="1 2">
    <name type="scientific">Rickenella mellea</name>
    <dbReference type="NCBI Taxonomy" id="50990"/>
    <lineage>
        <taxon>Eukaryota</taxon>
        <taxon>Fungi</taxon>
        <taxon>Dikarya</taxon>
        <taxon>Basidiomycota</taxon>
        <taxon>Agaricomycotina</taxon>
        <taxon>Agaricomycetes</taxon>
        <taxon>Hymenochaetales</taxon>
        <taxon>Rickenellaceae</taxon>
        <taxon>Rickenella</taxon>
    </lineage>
</organism>
<sequence>MFPSRSSIKLLSVKNAFHIQGDSLEHASMANCSWHGDEIQRAAVTKANVHLTAHAVQSLLWRAELGWTTMTADGSSVKTIIRGMMAFRGGGFTGNDGSVEDSDSERDYAVGSLNRGVWGRDEMFMMTHGVDQTKLTFSVLSNVDRHAVRTLTFNSITVFQSR</sequence>
<proteinExistence type="predicted"/>
<reference evidence="1 2" key="1">
    <citation type="submission" date="2018-06" db="EMBL/GenBank/DDBJ databases">
        <title>A transcriptomic atlas of mushroom development highlights an independent origin of complex multicellularity.</title>
        <authorList>
            <consortium name="DOE Joint Genome Institute"/>
            <person name="Krizsan K."/>
            <person name="Almasi E."/>
            <person name="Merenyi Z."/>
            <person name="Sahu N."/>
            <person name="Viragh M."/>
            <person name="Koszo T."/>
            <person name="Mondo S."/>
            <person name="Kiss B."/>
            <person name="Balint B."/>
            <person name="Kues U."/>
            <person name="Barry K."/>
            <person name="Hegedus J.C."/>
            <person name="Henrissat B."/>
            <person name="Johnson J."/>
            <person name="Lipzen A."/>
            <person name="Ohm R."/>
            <person name="Nagy I."/>
            <person name="Pangilinan J."/>
            <person name="Yan J."/>
            <person name="Xiong Y."/>
            <person name="Grigoriev I.V."/>
            <person name="Hibbett D.S."/>
            <person name="Nagy L.G."/>
        </authorList>
    </citation>
    <scope>NUCLEOTIDE SEQUENCE [LARGE SCALE GENOMIC DNA]</scope>
    <source>
        <strain evidence="1 2">SZMC22713</strain>
    </source>
</reference>
<dbReference type="VEuPathDB" id="FungiDB:BD410DRAFT_437610"/>
<protein>
    <submittedName>
        <fullName evidence="1">Uncharacterized protein</fullName>
    </submittedName>
</protein>
<dbReference type="AlphaFoldDB" id="A0A4Y7PWV5"/>
<gene>
    <name evidence="1" type="ORF">BD410DRAFT_437610</name>
</gene>
<dbReference type="OrthoDB" id="14527at2759"/>
<evidence type="ECO:0000313" key="1">
    <source>
        <dbReference type="EMBL" id="TDL19508.1"/>
    </source>
</evidence>
<name>A0A4Y7PWV5_9AGAM</name>
<keyword evidence="2" id="KW-1185">Reference proteome</keyword>
<accession>A0A4Y7PWV5</accession>